<evidence type="ECO:0000313" key="1">
    <source>
        <dbReference type="EMBL" id="KAF0321062.1"/>
    </source>
</evidence>
<dbReference type="Proteomes" id="UP000434172">
    <property type="component" value="Unassembled WGS sequence"/>
</dbReference>
<protein>
    <submittedName>
        <fullName evidence="1">Uncharacterized protein</fullName>
    </submittedName>
</protein>
<comment type="caution">
    <text evidence="1">The sequence shown here is derived from an EMBL/GenBank/DDBJ whole genome shotgun (WGS) entry which is preliminary data.</text>
</comment>
<name>A0A8H3WAB8_9PEZI</name>
<accession>A0A8H3WAB8</accession>
<reference evidence="1 2" key="1">
    <citation type="submission" date="2019-12" db="EMBL/GenBank/DDBJ databases">
        <title>A genome sequence resource for the geographically widespread anthracnose pathogen Colletotrichum asianum.</title>
        <authorList>
            <person name="Meng Y."/>
        </authorList>
    </citation>
    <scope>NUCLEOTIDE SEQUENCE [LARGE SCALE GENOMIC DNA]</scope>
    <source>
        <strain evidence="1 2">ICMP 18580</strain>
    </source>
</reference>
<proteinExistence type="predicted"/>
<organism evidence="1 2">
    <name type="scientific">Colletotrichum asianum</name>
    <dbReference type="NCBI Taxonomy" id="702518"/>
    <lineage>
        <taxon>Eukaryota</taxon>
        <taxon>Fungi</taxon>
        <taxon>Dikarya</taxon>
        <taxon>Ascomycota</taxon>
        <taxon>Pezizomycotina</taxon>
        <taxon>Sordariomycetes</taxon>
        <taxon>Hypocreomycetidae</taxon>
        <taxon>Glomerellales</taxon>
        <taxon>Glomerellaceae</taxon>
        <taxon>Colletotrichum</taxon>
        <taxon>Colletotrichum gloeosporioides species complex</taxon>
    </lineage>
</organism>
<gene>
    <name evidence="1" type="ORF">GQ607_011669</name>
</gene>
<dbReference type="OrthoDB" id="1577640at2759"/>
<dbReference type="AlphaFoldDB" id="A0A8H3WAB8"/>
<sequence>MTEVLGTVVGVVSLGIQVGSAIGAYIEGVQCRKEEVESTLRYQMSFEVLLTQIDSLKNRLLKSSISNITALEEAFEAANIQIAQLEAFLSKVLIPGHSSSLKSVRQKFRDGKKRLLYPFRRDQLDALEKKLEATNIALQSAMLVMELHGTYD</sequence>
<dbReference type="EMBL" id="WOWK01000075">
    <property type="protein sequence ID" value="KAF0321062.1"/>
    <property type="molecule type" value="Genomic_DNA"/>
</dbReference>
<evidence type="ECO:0000313" key="2">
    <source>
        <dbReference type="Proteomes" id="UP000434172"/>
    </source>
</evidence>
<keyword evidence="2" id="KW-1185">Reference proteome</keyword>